<gene>
    <name evidence="3" type="ORF">VFH_II212640</name>
</gene>
<feature type="region of interest" description="Disordered" evidence="1">
    <location>
        <begin position="96"/>
        <end position="116"/>
    </location>
</feature>
<evidence type="ECO:0000256" key="1">
    <source>
        <dbReference type="SAM" id="MobiDB-lite"/>
    </source>
</evidence>
<organism evidence="3 4">
    <name type="scientific">Vicia faba</name>
    <name type="common">Broad bean</name>
    <name type="synonym">Faba vulgaris</name>
    <dbReference type="NCBI Taxonomy" id="3906"/>
    <lineage>
        <taxon>Eukaryota</taxon>
        <taxon>Viridiplantae</taxon>
        <taxon>Streptophyta</taxon>
        <taxon>Embryophyta</taxon>
        <taxon>Tracheophyta</taxon>
        <taxon>Spermatophyta</taxon>
        <taxon>Magnoliopsida</taxon>
        <taxon>eudicotyledons</taxon>
        <taxon>Gunneridae</taxon>
        <taxon>Pentapetalae</taxon>
        <taxon>rosids</taxon>
        <taxon>fabids</taxon>
        <taxon>Fabales</taxon>
        <taxon>Fabaceae</taxon>
        <taxon>Papilionoideae</taxon>
        <taxon>50 kb inversion clade</taxon>
        <taxon>NPAAA clade</taxon>
        <taxon>Hologalegina</taxon>
        <taxon>IRL clade</taxon>
        <taxon>Fabeae</taxon>
        <taxon>Vicia</taxon>
    </lineage>
</organism>
<keyword evidence="2" id="KW-0732">Signal</keyword>
<sequence length="116" mass="12621">MLLLMGTLSLLTLILRHGLLSQVLLITLHPFKIICTIANPIEANARFMLVMDKVSILEPLVPLTTPIIPQSPSSMLPSSKIIVKFVPQIPPQSPSNLLPISLDSDNTLSHLSPSHS</sequence>
<accession>A0AAV0ZNM2</accession>
<protein>
    <submittedName>
        <fullName evidence="3">Uncharacterized protein</fullName>
    </submittedName>
</protein>
<evidence type="ECO:0000313" key="4">
    <source>
        <dbReference type="Proteomes" id="UP001157006"/>
    </source>
</evidence>
<feature type="chain" id="PRO_5043886191" evidence="2">
    <location>
        <begin position="22"/>
        <end position="116"/>
    </location>
</feature>
<evidence type="ECO:0000313" key="3">
    <source>
        <dbReference type="EMBL" id="CAI8600245.1"/>
    </source>
</evidence>
<keyword evidence="4" id="KW-1185">Reference proteome</keyword>
<dbReference type="AlphaFoldDB" id="A0AAV0ZNM2"/>
<dbReference type="EMBL" id="OX451737">
    <property type="protein sequence ID" value="CAI8600245.1"/>
    <property type="molecule type" value="Genomic_DNA"/>
</dbReference>
<reference evidence="3 4" key="1">
    <citation type="submission" date="2023-01" db="EMBL/GenBank/DDBJ databases">
        <authorList>
            <person name="Kreplak J."/>
        </authorList>
    </citation>
    <scope>NUCLEOTIDE SEQUENCE [LARGE SCALE GENOMIC DNA]</scope>
</reference>
<feature type="signal peptide" evidence="2">
    <location>
        <begin position="1"/>
        <end position="21"/>
    </location>
</feature>
<dbReference type="Proteomes" id="UP001157006">
    <property type="component" value="Chromosome 2"/>
</dbReference>
<name>A0AAV0ZNM2_VICFA</name>
<proteinExistence type="predicted"/>
<evidence type="ECO:0000256" key="2">
    <source>
        <dbReference type="SAM" id="SignalP"/>
    </source>
</evidence>